<reference evidence="2" key="1">
    <citation type="submission" date="2022-11" db="UniProtKB">
        <authorList>
            <consortium name="WormBaseParasite"/>
        </authorList>
    </citation>
    <scope>IDENTIFICATION</scope>
</reference>
<name>A0A915L3U9_ROMCU</name>
<accession>A0A915L3U9</accession>
<dbReference type="WBParaSite" id="nRc.2.0.1.t45416-RA">
    <property type="protein sequence ID" value="nRc.2.0.1.t45416-RA"/>
    <property type="gene ID" value="nRc.2.0.1.g45416"/>
</dbReference>
<proteinExistence type="predicted"/>
<keyword evidence="1" id="KW-1185">Reference proteome</keyword>
<sequence>MTIASKTFASVINSTEKSSLMLPKMSPIPSMIASLLMPPATPGPFPRLLAQVDISPSYSHCALPANRQQYITALYHMSCWKISFELHFKNGTARRRAGPLFSMNGTSGAARHCVVSRGEAHDIDQTDT</sequence>
<evidence type="ECO:0000313" key="1">
    <source>
        <dbReference type="Proteomes" id="UP000887565"/>
    </source>
</evidence>
<protein>
    <submittedName>
        <fullName evidence="2">Uncharacterized protein</fullName>
    </submittedName>
</protein>
<dbReference type="Proteomes" id="UP000887565">
    <property type="component" value="Unplaced"/>
</dbReference>
<evidence type="ECO:0000313" key="2">
    <source>
        <dbReference type="WBParaSite" id="nRc.2.0.1.t45416-RA"/>
    </source>
</evidence>
<organism evidence="1 2">
    <name type="scientific">Romanomermis culicivorax</name>
    <name type="common">Nematode worm</name>
    <dbReference type="NCBI Taxonomy" id="13658"/>
    <lineage>
        <taxon>Eukaryota</taxon>
        <taxon>Metazoa</taxon>
        <taxon>Ecdysozoa</taxon>
        <taxon>Nematoda</taxon>
        <taxon>Enoplea</taxon>
        <taxon>Dorylaimia</taxon>
        <taxon>Mermithida</taxon>
        <taxon>Mermithoidea</taxon>
        <taxon>Mermithidae</taxon>
        <taxon>Romanomermis</taxon>
    </lineage>
</organism>
<dbReference type="AlphaFoldDB" id="A0A915L3U9"/>